<dbReference type="AlphaFoldDB" id="A0A397IVT9"/>
<name>A0A397IVT9_9GLOM</name>
<dbReference type="Proteomes" id="UP000266861">
    <property type="component" value="Unassembled WGS sequence"/>
</dbReference>
<organism evidence="1 2">
    <name type="scientific">Diversispora epigaea</name>
    <dbReference type="NCBI Taxonomy" id="1348612"/>
    <lineage>
        <taxon>Eukaryota</taxon>
        <taxon>Fungi</taxon>
        <taxon>Fungi incertae sedis</taxon>
        <taxon>Mucoromycota</taxon>
        <taxon>Glomeromycotina</taxon>
        <taxon>Glomeromycetes</taxon>
        <taxon>Diversisporales</taxon>
        <taxon>Diversisporaceae</taxon>
        <taxon>Diversispora</taxon>
    </lineage>
</organism>
<protein>
    <submittedName>
        <fullName evidence="1">Uncharacterized protein</fullName>
    </submittedName>
</protein>
<accession>A0A397IVT9</accession>
<evidence type="ECO:0000313" key="1">
    <source>
        <dbReference type="EMBL" id="RHZ80135.1"/>
    </source>
</evidence>
<dbReference type="EMBL" id="PQFF01000130">
    <property type="protein sequence ID" value="RHZ80135.1"/>
    <property type="molecule type" value="Genomic_DNA"/>
</dbReference>
<comment type="caution">
    <text evidence="1">The sequence shown here is derived from an EMBL/GenBank/DDBJ whole genome shotgun (WGS) entry which is preliminary data.</text>
</comment>
<reference evidence="1 2" key="1">
    <citation type="submission" date="2018-08" db="EMBL/GenBank/DDBJ databases">
        <title>Genome and evolution of the arbuscular mycorrhizal fungus Diversispora epigaea (formerly Glomus versiforme) and its bacterial endosymbionts.</title>
        <authorList>
            <person name="Sun X."/>
            <person name="Fei Z."/>
            <person name="Harrison M."/>
        </authorList>
    </citation>
    <scope>NUCLEOTIDE SEQUENCE [LARGE SCALE GENOMIC DNA]</scope>
    <source>
        <strain evidence="1 2">IT104</strain>
    </source>
</reference>
<evidence type="ECO:0000313" key="2">
    <source>
        <dbReference type="Proteomes" id="UP000266861"/>
    </source>
</evidence>
<sequence length="61" mass="6928">MVRDVVEKLRNIKKPFSTVINEERAAFKVILLEIISGGIKANFLFERIILGNSAEPELNEN</sequence>
<keyword evidence="2" id="KW-1185">Reference proteome</keyword>
<gene>
    <name evidence="1" type="ORF">Glove_139g126</name>
</gene>
<proteinExistence type="predicted"/>